<proteinExistence type="predicted"/>
<protein>
    <submittedName>
        <fullName evidence="1">Uncharacterized protein</fullName>
    </submittedName>
</protein>
<accession>A0A9D7SAF9</accession>
<dbReference type="AlphaFoldDB" id="A0A9D7SAF9"/>
<gene>
    <name evidence="1" type="ORF">IPO85_11980</name>
</gene>
<dbReference type="Proteomes" id="UP000808349">
    <property type="component" value="Unassembled WGS sequence"/>
</dbReference>
<dbReference type="EMBL" id="JADKFW010000008">
    <property type="protein sequence ID" value="MBK9718208.1"/>
    <property type="molecule type" value="Genomic_DNA"/>
</dbReference>
<name>A0A9D7SAF9_9BACT</name>
<evidence type="ECO:0000313" key="1">
    <source>
        <dbReference type="EMBL" id="MBK9718208.1"/>
    </source>
</evidence>
<comment type="caution">
    <text evidence="1">The sequence shown here is derived from an EMBL/GenBank/DDBJ whole genome shotgun (WGS) entry which is preliminary data.</text>
</comment>
<reference evidence="1 2" key="1">
    <citation type="submission" date="2020-10" db="EMBL/GenBank/DDBJ databases">
        <title>Connecting structure to function with the recovery of over 1000 high-quality activated sludge metagenome-assembled genomes encoding full-length rRNA genes using long-read sequencing.</title>
        <authorList>
            <person name="Singleton C.M."/>
            <person name="Petriglieri F."/>
            <person name="Kristensen J.M."/>
            <person name="Kirkegaard R.H."/>
            <person name="Michaelsen T.Y."/>
            <person name="Andersen M.H."/>
            <person name="Karst S.M."/>
            <person name="Dueholm M.S."/>
            <person name="Nielsen P.H."/>
            <person name="Albertsen M."/>
        </authorList>
    </citation>
    <scope>NUCLEOTIDE SEQUENCE [LARGE SCALE GENOMIC DNA]</scope>
    <source>
        <strain evidence="1">Ribe_18-Q3-R11-54_BAT3C.373</strain>
    </source>
</reference>
<organism evidence="1 2">
    <name type="scientific">Candidatus Defluviibacterium haderslevense</name>
    <dbReference type="NCBI Taxonomy" id="2981993"/>
    <lineage>
        <taxon>Bacteria</taxon>
        <taxon>Pseudomonadati</taxon>
        <taxon>Bacteroidota</taxon>
        <taxon>Saprospiria</taxon>
        <taxon>Saprospirales</taxon>
        <taxon>Saprospiraceae</taxon>
        <taxon>Candidatus Defluviibacterium</taxon>
    </lineage>
</organism>
<sequence length="69" mass="7605">MKLNIILLTILPLFTINSQIVEFIGSSGGPLGEQKGIQLHLVLLITAQLGWTNYIMKLTSPTNQMIVLI</sequence>
<evidence type="ECO:0000313" key="2">
    <source>
        <dbReference type="Proteomes" id="UP000808349"/>
    </source>
</evidence>